<sequence length="109" mass="12751">MGGQEDDGVIDEEERCHIDEAWRKKLRVKKAKRTKRVCEAGSKDERDRLLRVEHSGSRSRLISWRIWRGQEGGWRFQQESTDEQEFNIVPSIFEPVKPIHEGVQSEFGG</sequence>
<evidence type="ECO:0000313" key="1">
    <source>
        <dbReference type="EMBL" id="CAK9869346.1"/>
    </source>
</evidence>
<dbReference type="Proteomes" id="UP001497522">
    <property type="component" value="Chromosome 19"/>
</dbReference>
<name>A0ABP1B2Q0_9BRYO</name>
<organism evidence="1 2">
    <name type="scientific">Sphagnum jensenii</name>
    <dbReference type="NCBI Taxonomy" id="128206"/>
    <lineage>
        <taxon>Eukaryota</taxon>
        <taxon>Viridiplantae</taxon>
        <taxon>Streptophyta</taxon>
        <taxon>Embryophyta</taxon>
        <taxon>Bryophyta</taxon>
        <taxon>Sphagnophytina</taxon>
        <taxon>Sphagnopsida</taxon>
        <taxon>Sphagnales</taxon>
        <taxon>Sphagnaceae</taxon>
        <taxon>Sphagnum</taxon>
    </lineage>
</organism>
<protein>
    <submittedName>
        <fullName evidence="1">Uncharacterized protein</fullName>
    </submittedName>
</protein>
<gene>
    <name evidence="1" type="ORF">CSSPJE1EN2_LOCUS12104</name>
</gene>
<accession>A0ABP1B2Q0</accession>
<proteinExistence type="predicted"/>
<dbReference type="EMBL" id="OZ023720">
    <property type="protein sequence ID" value="CAK9869346.1"/>
    <property type="molecule type" value="Genomic_DNA"/>
</dbReference>
<evidence type="ECO:0000313" key="2">
    <source>
        <dbReference type="Proteomes" id="UP001497522"/>
    </source>
</evidence>
<keyword evidence="2" id="KW-1185">Reference proteome</keyword>
<reference evidence="1" key="1">
    <citation type="submission" date="2024-03" db="EMBL/GenBank/DDBJ databases">
        <authorList>
            <consortium name="ELIXIR-Norway"/>
            <consortium name="Elixir Norway"/>
        </authorList>
    </citation>
    <scope>NUCLEOTIDE SEQUENCE</scope>
</reference>